<reference evidence="2" key="1">
    <citation type="submission" date="2021-03" db="EMBL/GenBank/DDBJ databases">
        <title>Alkalibacter marinus sp. nov., isolated from tidal flat sediment.</title>
        <authorList>
            <person name="Namirimu T."/>
            <person name="Yang J.-A."/>
            <person name="Yang S.-H."/>
            <person name="Kim Y.-J."/>
            <person name="Kwon K.K."/>
        </authorList>
    </citation>
    <scope>NUCLEOTIDE SEQUENCE</scope>
    <source>
        <strain evidence="2">ES005</strain>
    </source>
</reference>
<proteinExistence type="predicted"/>
<evidence type="ECO:0000259" key="1">
    <source>
        <dbReference type="SMART" id="SM00849"/>
    </source>
</evidence>
<dbReference type="EMBL" id="CP071444">
    <property type="protein sequence ID" value="QSX08258.1"/>
    <property type="molecule type" value="Genomic_DNA"/>
</dbReference>
<dbReference type="InterPro" id="IPR001279">
    <property type="entry name" value="Metallo-B-lactamas"/>
</dbReference>
<evidence type="ECO:0000313" key="3">
    <source>
        <dbReference type="Proteomes" id="UP000663499"/>
    </source>
</evidence>
<sequence length="283" mass="32108">MEVRVVGHGPNKLSTKVFFSDESGFEVASVIVMGKEDAILIDTQWTLSNAHRVIAEVLETGKKLKYIFLSHAHPDHYFGTGHIAEAFPDAKVVALADTAEMVNEQFFGKIEHWEGVIGSHNVARKEVPVEVLEDHYLELEGERLEIIPNVVGDLVYNTMVWIPSIKTLYGSDVLFNQAHPFTCEVTAEERKEWIQALDDIEKMGAEVIIPGHQKPGMPFDLSSVYFTRDYLIANDEELENTEDVAGFYYNMVQRFPDANLFISIEMNANVFKGGRDWNWRAIE</sequence>
<dbReference type="PANTHER" id="PTHR42951:SF14">
    <property type="entry name" value="METALLO-BETA-LACTAMASE SUPERFAMILY PROTEIN"/>
    <property type="match status" value="1"/>
</dbReference>
<dbReference type="InterPro" id="IPR036866">
    <property type="entry name" value="RibonucZ/Hydroxyglut_hydro"/>
</dbReference>
<dbReference type="PANTHER" id="PTHR42951">
    <property type="entry name" value="METALLO-BETA-LACTAMASE DOMAIN-CONTAINING"/>
    <property type="match status" value="1"/>
</dbReference>
<dbReference type="RefSeq" id="WP_207299600.1">
    <property type="nucleotide sequence ID" value="NZ_CP071444.1"/>
</dbReference>
<dbReference type="SUPFAM" id="SSF56281">
    <property type="entry name" value="Metallo-hydrolase/oxidoreductase"/>
    <property type="match status" value="1"/>
</dbReference>
<gene>
    <name evidence="2" type="ORF">J0B03_10750</name>
</gene>
<keyword evidence="3" id="KW-1185">Reference proteome</keyword>
<dbReference type="KEGG" id="alka:J0B03_10750"/>
<accession>A0A975AHQ3</accession>
<name>A0A975AHQ3_9FIRM</name>
<dbReference type="Proteomes" id="UP000663499">
    <property type="component" value="Chromosome"/>
</dbReference>
<dbReference type="Pfam" id="PF00753">
    <property type="entry name" value="Lactamase_B"/>
    <property type="match status" value="1"/>
</dbReference>
<evidence type="ECO:0000313" key="2">
    <source>
        <dbReference type="EMBL" id="QSX08258.1"/>
    </source>
</evidence>
<dbReference type="Gene3D" id="3.60.15.10">
    <property type="entry name" value="Ribonuclease Z/Hydroxyacylglutathione hydrolase-like"/>
    <property type="match status" value="1"/>
</dbReference>
<protein>
    <submittedName>
        <fullName evidence="2">MBL fold metallo-hydrolase</fullName>
    </submittedName>
</protein>
<dbReference type="InterPro" id="IPR050855">
    <property type="entry name" value="NDM-1-like"/>
</dbReference>
<dbReference type="AlphaFoldDB" id="A0A975AHQ3"/>
<feature type="domain" description="Metallo-beta-lactamase" evidence="1">
    <location>
        <begin position="26"/>
        <end position="212"/>
    </location>
</feature>
<dbReference type="CDD" id="cd07739">
    <property type="entry name" value="metallo-hydrolase-like_MBL-fold"/>
    <property type="match status" value="1"/>
</dbReference>
<organism evidence="2 3">
    <name type="scientific">Alkalibacter rhizosphaerae</name>
    <dbReference type="NCBI Taxonomy" id="2815577"/>
    <lineage>
        <taxon>Bacteria</taxon>
        <taxon>Bacillati</taxon>
        <taxon>Bacillota</taxon>
        <taxon>Clostridia</taxon>
        <taxon>Eubacteriales</taxon>
        <taxon>Eubacteriaceae</taxon>
        <taxon>Alkalibacter</taxon>
    </lineage>
</organism>
<dbReference type="SMART" id="SM00849">
    <property type="entry name" value="Lactamase_B"/>
    <property type="match status" value="1"/>
</dbReference>